<organism evidence="2 3">
    <name type="scientific">Neolamprologus brichardi</name>
    <name type="common">Fairy cichlid</name>
    <name type="synonym">Lamprologus brichardi</name>
    <dbReference type="NCBI Taxonomy" id="32507"/>
    <lineage>
        <taxon>Eukaryota</taxon>
        <taxon>Metazoa</taxon>
        <taxon>Chordata</taxon>
        <taxon>Craniata</taxon>
        <taxon>Vertebrata</taxon>
        <taxon>Euteleostomi</taxon>
        <taxon>Actinopterygii</taxon>
        <taxon>Neopterygii</taxon>
        <taxon>Teleostei</taxon>
        <taxon>Neoteleostei</taxon>
        <taxon>Acanthomorphata</taxon>
        <taxon>Ovalentaria</taxon>
        <taxon>Cichlomorphae</taxon>
        <taxon>Cichliformes</taxon>
        <taxon>Cichlidae</taxon>
        <taxon>African cichlids</taxon>
        <taxon>Pseudocrenilabrinae</taxon>
        <taxon>Lamprologini</taxon>
        <taxon>Neolamprologus</taxon>
    </lineage>
</organism>
<keyword evidence="3" id="KW-1185">Reference proteome</keyword>
<dbReference type="Ensembl" id="ENSNBRT00000025887.1">
    <property type="protein sequence ID" value="ENSNBRP00000025230.1"/>
    <property type="gene ID" value="ENSNBRG00000019265.1"/>
</dbReference>
<reference evidence="2" key="2">
    <citation type="submission" date="2025-09" db="UniProtKB">
        <authorList>
            <consortium name="Ensembl"/>
        </authorList>
    </citation>
    <scope>IDENTIFICATION</scope>
</reference>
<evidence type="ECO:0000313" key="3">
    <source>
        <dbReference type="Proteomes" id="UP000261580"/>
    </source>
</evidence>
<feature type="compositionally biased region" description="Basic and acidic residues" evidence="1">
    <location>
        <begin position="1"/>
        <end position="10"/>
    </location>
</feature>
<accession>A0A3Q4HNR5</accession>
<evidence type="ECO:0000256" key="1">
    <source>
        <dbReference type="SAM" id="MobiDB-lite"/>
    </source>
</evidence>
<reference evidence="2" key="1">
    <citation type="submission" date="2025-08" db="UniProtKB">
        <authorList>
            <consortium name="Ensembl"/>
        </authorList>
    </citation>
    <scope>IDENTIFICATION</scope>
</reference>
<feature type="compositionally biased region" description="Polar residues" evidence="1">
    <location>
        <begin position="12"/>
        <end position="31"/>
    </location>
</feature>
<protein>
    <submittedName>
        <fullName evidence="2">Uncharacterized protein</fullName>
    </submittedName>
</protein>
<proteinExistence type="predicted"/>
<feature type="region of interest" description="Disordered" evidence="1">
    <location>
        <begin position="1"/>
        <end position="31"/>
    </location>
</feature>
<dbReference type="Proteomes" id="UP000261580">
    <property type="component" value="Unassembled WGS sequence"/>
</dbReference>
<dbReference type="AlphaFoldDB" id="A0A3Q4HNR5"/>
<evidence type="ECO:0000313" key="2">
    <source>
        <dbReference type="Ensembl" id="ENSNBRP00000025230.1"/>
    </source>
</evidence>
<name>A0A3Q4HNR5_NEOBR</name>
<sequence>MGKSEGDLRKSIPSSVQTTRKLVRNNPGTTKTQACHERVLPLCGLKVCQARKSPLLQNQNLKARVEITAQLVVDRNFGENCFFA</sequence>